<dbReference type="RefSeq" id="WP_218327631.1">
    <property type="nucleotide sequence ID" value="NZ_JAHUZB010000011.1"/>
</dbReference>
<dbReference type="EMBL" id="JAHUZB010000011">
    <property type="protein sequence ID" value="MBV7392424.1"/>
    <property type="molecule type" value="Genomic_DNA"/>
</dbReference>
<keyword evidence="3" id="KW-0285">Flavoprotein</keyword>
<evidence type="ECO:0000256" key="8">
    <source>
        <dbReference type="ARBA" id="ARBA00023014"/>
    </source>
</evidence>
<feature type="domain" description="FAD/NAD(P)-binding" evidence="10">
    <location>
        <begin position="406"/>
        <end position="637"/>
    </location>
</feature>
<evidence type="ECO:0000256" key="1">
    <source>
        <dbReference type="ARBA" id="ARBA00001917"/>
    </source>
</evidence>
<proteinExistence type="predicted"/>
<evidence type="ECO:0000313" key="12">
    <source>
        <dbReference type="Proteomes" id="UP000774130"/>
    </source>
</evidence>
<feature type="domain" description="NADH:flavin oxidoreductase/NADH oxidase N-terminal" evidence="9">
    <location>
        <begin position="7"/>
        <end position="355"/>
    </location>
</feature>
<organism evidence="11 12">
    <name type="scientific">Enterococcus alishanensis</name>
    <dbReference type="NCBI Taxonomy" id="1303817"/>
    <lineage>
        <taxon>Bacteria</taxon>
        <taxon>Bacillati</taxon>
        <taxon>Bacillota</taxon>
        <taxon>Bacilli</taxon>
        <taxon>Lactobacillales</taxon>
        <taxon>Enterococcaceae</taxon>
        <taxon>Enterococcus</taxon>
    </lineage>
</organism>
<keyword evidence="5" id="KW-0479">Metal-binding</keyword>
<dbReference type="Pfam" id="PF00724">
    <property type="entry name" value="Oxidored_FMN"/>
    <property type="match status" value="1"/>
</dbReference>
<gene>
    <name evidence="11" type="ORF">KUA55_17335</name>
</gene>
<keyword evidence="12" id="KW-1185">Reference proteome</keyword>
<comment type="cofactor">
    <cofactor evidence="1">
        <name>FMN</name>
        <dbReference type="ChEBI" id="CHEBI:58210"/>
    </cofactor>
</comment>
<comment type="cofactor">
    <cofactor evidence="2">
        <name>[4Fe-4S] cluster</name>
        <dbReference type="ChEBI" id="CHEBI:49883"/>
    </cofactor>
</comment>
<evidence type="ECO:0000256" key="6">
    <source>
        <dbReference type="ARBA" id="ARBA00023002"/>
    </source>
</evidence>
<dbReference type="Pfam" id="PF07992">
    <property type="entry name" value="Pyr_redox_2"/>
    <property type="match status" value="1"/>
</dbReference>
<evidence type="ECO:0000256" key="7">
    <source>
        <dbReference type="ARBA" id="ARBA00023004"/>
    </source>
</evidence>
<reference evidence="11 12" key="1">
    <citation type="submission" date="2021-06" db="EMBL/GenBank/DDBJ databases">
        <title>Enterococcus alishanensis sp. nov., a novel lactic acid bacterium isolated from fresh coffee beans.</title>
        <authorList>
            <person name="Chen Y.-S."/>
        </authorList>
    </citation>
    <scope>NUCLEOTIDE SEQUENCE [LARGE SCALE GENOMIC DNA]</scope>
    <source>
        <strain evidence="11 12">ALS3</strain>
    </source>
</reference>
<name>A0ABS6TI25_9ENTE</name>
<dbReference type="PANTHER" id="PTHR42917">
    <property type="entry name" value="2,4-DIENOYL-COA REDUCTASE"/>
    <property type="match status" value="1"/>
</dbReference>
<keyword evidence="4" id="KW-0288">FMN</keyword>
<dbReference type="InterPro" id="IPR051793">
    <property type="entry name" value="NADH:flavin_oxidoreductase"/>
</dbReference>
<dbReference type="InterPro" id="IPR001155">
    <property type="entry name" value="OxRdtase_FMN_N"/>
</dbReference>
<evidence type="ECO:0000313" key="11">
    <source>
        <dbReference type="EMBL" id="MBV7392424.1"/>
    </source>
</evidence>
<comment type="caution">
    <text evidence="11">The sequence shown here is derived from an EMBL/GenBank/DDBJ whole genome shotgun (WGS) entry which is preliminary data.</text>
</comment>
<keyword evidence="7" id="KW-0408">Iron</keyword>
<evidence type="ECO:0000259" key="10">
    <source>
        <dbReference type="Pfam" id="PF07992"/>
    </source>
</evidence>
<evidence type="ECO:0000256" key="5">
    <source>
        <dbReference type="ARBA" id="ARBA00022723"/>
    </source>
</evidence>
<evidence type="ECO:0000259" key="9">
    <source>
        <dbReference type="Pfam" id="PF00724"/>
    </source>
</evidence>
<evidence type="ECO:0000256" key="2">
    <source>
        <dbReference type="ARBA" id="ARBA00001966"/>
    </source>
</evidence>
<keyword evidence="6" id="KW-0560">Oxidoreductase</keyword>
<dbReference type="InterPro" id="IPR023753">
    <property type="entry name" value="FAD/NAD-binding_dom"/>
</dbReference>
<dbReference type="Proteomes" id="UP000774130">
    <property type="component" value="Unassembled WGS sequence"/>
</dbReference>
<accession>A0ABS6TI25</accession>
<sequence length="669" mass="73773">MATNYQELFEPFKIGSVEIKNKYFMAPMGTLSNVDEQNAYTPDAVEYFARRARGGVGLIITGANWVDNEIEQHENAMFPYPNGNPNYYEKMAVEITDKIHPFGTKIFMQLTAGLGRSAVPGAVENNAFIAPSKTVNRWIDKDCRELTTDEVDQIVVDFGKAAAIAKKTGFDGVEIHAMHEGYLLDCFTMKLFNQRTDKYGGATIEERIAFPVAVVKEIKKVCGEDFPVILRFSIKSYIKQLRQGGLPDENFEELGRDIEESLKAAPLLEAAGYDAFDADAGSYDSWYWAHPPMYFNKGMYLPLTEQLKKVVSVPVMVAGRMDDPDLAVDALKNGKLDAVGLARPLLTDENYVNKVFVNNLADIRPCLGCHDGCFGRASSGGRGSCAVNPECGREPFVMLEKTTEPKKVVIVGGGPAGLEAARVAALRGHKVVLFESTEKVGGNLNIGGQPSFKHDDLDLAAWYRHQMNKYQVTIQLNTKATKQNVLAEKPDVILTAEGSKPVLPPINGLDQENIFLAEDVLTGKKKVGEHTLIIGGGLVGCELALHLVKDQGKQATIVEALPGLLMSGPSLPPMNYWMLTDLLNFHKVQQLVSSKVMKITGHTVLIEQKDEKKELQVDNVVLAVGYRSVSSLFEELKSESPYVYNIGDSKKVRNIRAAIWDGFEVARNI</sequence>
<dbReference type="PANTHER" id="PTHR42917:SF2">
    <property type="entry name" value="2,4-DIENOYL-COA REDUCTASE [(2E)-ENOYL-COA-PRODUCING]"/>
    <property type="match status" value="1"/>
</dbReference>
<protein>
    <submittedName>
        <fullName evidence="11">FAD-dependent oxidoreductase</fullName>
    </submittedName>
</protein>
<evidence type="ECO:0000256" key="3">
    <source>
        <dbReference type="ARBA" id="ARBA00022630"/>
    </source>
</evidence>
<evidence type="ECO:0000256" key="4">
    <source>
        <dbReference type="ARBA" id="ARBA00022643"/>
    </source>
</evidence>
<keyword evidence="8" id="KW-0411">Iron-sulfur</keyword>